<feature type="chain" id="PRO_5045378989" description="TonB C-terminal domain-containing protein" evidence="1">
    <location>
        <begin position="22"/>
        <end position="111"/>
    </location>
</feature>
<keyword evidence="3" id="KW-1185">Reference proteome</keyword>
<gene>
    <name evidence="2" type="ORF">ACFQZJ_05890</name>
</gene>
<feature type="signal peptide" evidence="1">
    <location>
        <begin position="1"/>
        <end position="21"/>
    </location>
</feature>
<accession>A0ABW3B0X8</accession>
<evidence type="ECO:0000256" key="1">
    <source>
        <dbReference type="SAM" id="SignalP"/>
    </source>
</evidence>
<name>A0ABW3B0X8_9FLAO</name>
<reference evidence="3" key="1">
    <citation type="journal article" date="2019" name="Int. J. Syst. Evol. Microbiol.">
        <title>The Global Catalogue of Microorganisms (GCM) 10K type strain sequencing project: providing services to taxonomists for standard genome sequencing and annotation.</title>
        <authorList>
            <consortium name="The Broad Institute Genomics Platform"/>
            <consortium name="The Broad Institute Genome Sequencing Center for Infectious Disease"/>
            <person name="Wu L."/>
            <person name="Ma J."/>
        </authorList>
    </citation>
    <scope>NUCLEOTIDE SEQUENCE [LARGE SCALE GENOMIC DNA]</scope>
    <source>
        <strain evidence="3">CCUG 61948</strain>
    </source>
</reference>
<comment type="caution">
    <text evidence="2">The sequence shown here is derived from an EMBL/GenBank/DDBJ whole genome shotgun (WGS) entry which is preliminary data.</text>
</comment>
<dbReference type="Proteomes" id="UP001597012">
    <property type="component" value="Unassembled WGS sequence"/>
</dbReference>
<keyword evidence="1" id="KW-0732">Signal</keyword>
<dbReference type="RefSeq" id="WP_379932983.1">
    <property type="nucleotide sequence ID" value="NZ_JBHTHY010000003.1"/>
</dbReference>
<evidence type="ECO:0000313" key="3">
    <source>
        <dbReference type="Proteomes" id="UP001597012"/>
    </source>
</evidence>
<evidence type="ECO:0000313" key="2">
    <source>
        <dbReference type="EMBL" id="MFD0796982.1"/>
    </source>
</evidence>
<organism evidence="2 3">
    <name type="scientific">Maribacter chungangensis</name>
    <dbReference type="NCBI Taxonomy" id="1069117"/>
    <lineage>
        <taxon>Bacteria</taxon>
        <taxon>Pseudomonadati</taxon>
        <taxon>Bacteroidota</taxon>
        <taxon>Flavobacteriia</taxon>
        <taxon>Flavobacteriales</taxon>
        <taxon>Flavobacteriaceae</taxon>
        <taxon>Maribacter</taxon>
    </lineage>
</organism>
<evidence type="ECO:0008006" key="4">
    <source>
        <dbReference type="Google" id="ProtNLM"/>
    </source>
</evidence>
<proteinExistence type="predicted"/>
<sequence>MRKLSYVIVAAMLLSTSAIFANTPELPEPTRGLSEQITELLSDNSFSEGECDSTAQVRFTLNEEGQIVVLSVETASENLERFVKNRLNYKKVKISNVVEGKLYTVPVRVTS</sequence>
<protein>
    <recommendedName>
        <fullName evidence="4">TonB C-terminal domain-containing protein</fullName>
    </recommendedName>
</protein>
<dbReference type="EMBL" id="JBHTHY010000003">
    <property type="protein sequence ID" value="MFD0796982.1"/>
    <property type="molecule type" value="Genomic_DNA"/>
</dbReference>